<feature type="domain" description="TadE-like" evidence="2">
    <location>
        <begin position="11"/>
        <end position="53"/>
    </location>
</feature>
<evidence type="ECO:0000313" key="4">
    <source>
        <dbReference type="Proteomes" id="UP001597108"/>
    </source>
</evidence>
<feature type="transmembrane region" description="Helical" evidence="1">
    <location>
        <begin position="20"/>
        <end position="39"/>
    </location>
</feature>
<keyword evidence="1" id="KW-1133">Transmembrane helix</keyword>
<dbReference type="Pfam" id="PF07811">
    <property type="entry name" value="TadE"/>
    <property type="match status" value="1"/>
</dbReference>
<keyword evidence="1" id="KW-0812">Transmembrane</keyword>
<accession>A0ABW3IKM2</accession>
<dbReference type="RefSeq" id="WP_386072095.1">
    <property type="nucleotide sequence ID" value="NZ_JBHTJT010000005.1"/>
</dbReference>
<evidence type="ECO:0000313" key="3">
    <source>
        <dbReference type="EMBL" id="MFD0978298.1"/>
    </source>
</evidence>
<evidence type="ECO:0000259" key="2">
    <source>
        <dbReference type="Pfam" id="PF07811"/>
    </source>
</evidence>
<dbReference type="Proteomes" id="UP001597108">
    <property type="component" value="Unassembled WGS sequence"/>
</dbReference>
<dbReference type="InterPro" id="IPR012495">
    <property type="entry name" value="TadE-like_dom"/>
</dbReference>
<reference evidence="4" key="1">
    <citation type="journal article" date="2019" name="Int. J. Syst. Evol. Microbiol.">
        <title>The Global Catalogue of Microorganisms (GCM) 10K type strain sequencing project: providing services to taxonomists for standard genome sequencing and annotation.</title>
        <authorList>
            <consortium name="The Broad Institute Genomics Platform"/>
            <consortium name="The Broad Institute Genome Sequencing Center for Infectious Disease"/>
            <person name="Wu L."/>
            <person name="Ma J."/>
        </authorList>
    </citation>
    <scope>NUCLEOTIDE SEQUENCE [LARGE SCALE GENOMIC DNA]</scope>
    <source>
        <strain evidence="4">CCUG 60524</strain>
    </source>
</reference>
<sequence length="131" mass="14622">MTRRFLKSERGSVTIEFVMWLPFFAFLLLFAADATLVFMRQSQMWQISRETARVIARHGMDELTAEAYAASAGSVGTLVPTVDVSMASARVTVDMAMPLEGLAPFGVLRWIYGEQLEVRVTHALEPTYEAS</sequence>
<keyword evidence="4" id="KW-1185">Reference proteome</keyword>
<keyword evidence="1" id="KW-0472">Membrane</keyword>
<proteinExistence type="predicted"/>
<gene>
    <name evidence="3" type="ORF">ACFQ2S_01420</name>
</gene>
<dbReference type="EMBL" id="JBHTJT010000005">
    <property type="protein sequence ID" value="MFD0978298.1"/>
    <property type="molecule type" value="Genomic_DNA"/>
</dbReference>
<protein>
    <submittedName>
        <fullName evidence="3">TadE/TadG family type IV pilus assembly protein</fullName>
    </submittedName>
</protein>
<name>A0ABW3IKM2_9RHOB</name>
<comment type="caution">
    <text evidence="3">The sequence shown here is derived from an EMBL/GenBank/DDBJ whole genome shotgun (WGS) entry which is preliminary data.</text>
</comment>
<evidence type="ECO:0000256" key="1">
    <source>
        <dbReference type="SAM" id="Phobius"/>
    </source>
</evidence>
<organism evidence="3 4">
    <name type="scientific">Tropicimonas aquimaris</name>
    <dbReference type="NCBI Taxonomy" id="914152"/>
    <lineage>
        <taxon>Bacteria</taxon>
        <taxon>Pseudomonadati</taxon>
        <taxon>Pseudomonadota</taxon>
        <taxon>Alphaproteobacteria</taxon>
        <taxon>Rhodobacterales</taxon>
        <taxon>Roseobacteraceae</taxon>
        <taxon>Tropicimonas</taxon>
    </lineage>
</organism>